<dbReference type="PROSITE" id="PS00518">
    <property type="entry name" value="ZF_RING_1"/>
    <property type="match status" value="1"/>
</dbReference>
<dbReference type="CTD" id="20196478"/>
<dbReference type="InterPro" id="IPR017907">
    <property type="entry name" value="Znf_RING_CS"/>
</dbReference>
<dbReference type="PANTHER" id="PTHR25464">
    <property type="entry name" value="TRIPARTITE MOTIF-CONTAINING PROTEIN 2-LIKE PROTEIN"/>
    <property type="match status" value="1"/>
</dbReference>
<name>T1EIS8_HELRO</name>
<dbReference type="GeneID" id="20196478"/>
<evidence type="ECO:0000259" key="5">
    <source>
        <dbReference type="PROSITE" id="PS50089"/>
    </source>
</evidence>
<evidence type="ECO:0000256" key="4">
    <source>
        <dbReference type="PROSITE-ProRule" id="PRU00175"/>
    </source>
</evidence>
<keyword evidence="3" id="KW-0862">Zinc</keyword>
<protein>
    <recommendedName>
        <fullName evidence="5">RING-type domain-containing protein</fullName>
    </recommendedName>
</protein>
<evidence type="ECO:0000256" key="1">
    <source>
        <dbReference type="ARBA" id="ARBA00022723"/>
    </source>
</evidence>
<dbReference type="InParanoid" id="T1EIS8"/>
<dbReference type="STRING" id="6412.T1EIS8"/>
<dbReference type="Gene3D" id="3.30.40.10">
    <property type="entry name" value="Zinc/RING finger domain, C3HC4 (zinc finger)"/>
    <property type="match status" value="1"/>
</dbReference>
<dbReference type="Pfam" id="PF13445">
    <property type="entry name" value="zf-RING_UBOX"/>
    <property type="match status" value="1"/>
</dbReference>
<accession>T1EIS8</accession>
<dbReference type="SMART" id="SM00184">
    <property type="entry name" value="RING"/>
    <property type="match status" value="1"/>
</dbReference>
<dbReference type="InterPro" id="IPR027370">
    <property type="entry name" value="Znf-RING_euk"/>
</dbReference>
<evidence type="ECO:0000256" key="3">
    <source>
        <dbReference type="ARBA" id="ARBA00022833"/>
    </source>
</evidence>
<evidence type="ECO:0000313" key="6">
    <source>
        <dbReference type="EMBL" id="ESN92738.1"/>
    </source>
</evidence>
<dbReference type="EMBL" id="AMQM01001852">
    <property type="status" value="NOT_ANNOTATED_CDS"/>
    <property type="molecule type" value="Genomic_DNA"/>
</dbReference>
<dbReference type="Proteomes" id="UP000015101">
    <property type="component" value="Unassembled WGS sequence"/>
</dbReference>
<dbReference type="PANTHER" id="PTHR25464:SF2">
    <property type="entry name" value="RING-TYPE DOMAIN-CONTAINING PROTEIN"/>
    <property type="match status" value="1"/>
</dbReference>
<evidence type="ECO:0000313" key="8">
    <source>
        <dbReference type="Proteomes" id="UP000015101"/>
    </source>
</evidence>
<dbReference type="RefSeq" id="XP_009029040.1">
    <property type="nucleotide sequence ID" value="XM_009030792.1"/>
</dbReference>
<reference evidence="6 8" key="2">
    <citation type="journal article" date="2013" name="Nature">
        <title>Insights into bilaterian evolution from three spiralian genomes.</title>
        <authorList>
            <person name="Simakov O."/>
            <person name="Marletaz F."/>
            <person name="Cho S.J."/>
            <person name="Edsinger-Gonzales E."/>
            <person name="Havlak P."/>
            <person name="Hellsten U."/>
            <person name="Kuo D.H."/>
            <person name="Larsson T."/>
            <person name="Lv J."/>
            <person name="Arendt D."/>
            <person name="Savage R."/>
            <person name="Osoegawa K."/>
            <person name="de Jong P."/>
            <person name="Grimwood J."/>
            <person name="Chapman J.A."/>
            <person name="Shapiro H."/>
            <person name="Aerts A."/>
            <person name="Otillar R.P."/>
            <person name="Terry A.Y."/>
            <person name="Boore J.L."/>
            <person name="Grigoriev I.V."/>
            <person name="Lindberg D.R."/>
            <person name="Seaver E.C."/>
            <person name="Weisblat D.A."/>
            <person name="Putnam N.H."/>
            <person name="Rokhsar D.S."/>
        </authorList>
    </citation>
    <scope>NUCLEOTIDE SEQUENCE</scope>
</reference>
<dbReference type="EnsemblMetazoa" id="HelroT138290">
    <property type="protein sequence ID" value="HelroP138290"/>
    <property type="gene ID" value="HelroG138290"/>
</dbReference>
<dbReference type="InterPro" id="IPR013083">
    <property type="entry name" value="Znf_RING/FYVE/PHD"/>
</dbReference>
<dbReference type="AlphaFoldDB" id="T1EIS8"/>
<evidence type="ECO:0000256" key="2">
    <source>
        <dbReference type="ARBA" id="ARBA00022771"/>
    </source>
</evidence>
<keyword evidence="1" id="KW-0479">Metal-binding</keyword>
<keyword evidence="2 4" id="KW-0863">Zinc-finger</keyword>
<proteinExistence type="predicted"/>
<dbReference type="PROSITE" id="PS50089">
    <property type="entry name" value="ZF_RING_2"/>
    <property type="match status" value="1"/>
</dbReference>
<dbReference type="GO" id="GO:0008270">
    <property type="term" value="F:zinc ion binding"/>
    <property type="evidence" value="ECO:0007669"/>
    <property type="project" value="UniProtKB-KW"/>
</dbReference>
<keyword evidence="8" id="KW-1185">Reference proteome</keyword>
<reference evidence="7" key="3">
    <citation type="submission" date="2015-06" db="UniProtKB">
        <authorList>
            <consortium name="EnsemblMetazoa"/>
        </authorList>
    </citation>
    <scope>IDENTIFICATION</scope>
</reference>
<organism evidence="7 8">
    <name type="scientific">Helobdella robusta</name>
    <name type="common">Californian leech</name>
    <dbReference type="NCBI Taxonomy" id="6412"/>
    <lineage>
        <taxon>Eukaryota</taxon>
        <taxon>Metazoa</taxon>
        <taxon>Spiralia</taxon>
        <taxon>Lophotrochozoa</taxon>
        <taxon>Annelida</taxon>
        <taxon>Clitellata</taxon>
        <taxon>Hirudinea</taxon>
        <taxon>Rhynchobdellida</taxon>
        <taxon>Glossiphoniidae</taxon>
        <taxon>Helobdella</taxon>
    </lineage>
</organism>
<evidence type="ECO:0000313" key="7">
    <source>
        <dbReference type="EnsemblMetazoa" id="HelroP138290"/>
    </source>
</evidence>
<sequence>SSKLDSYEHVLMCLICRSLFDDHDHQPKFLPCHHTFCKDCLREFVRQMGDEIECPSCRK</sequence>
<dbReference type="InterPro" id="IPR001841">
    <property type="entry name" value="Znf_RING"/>
</dbReference>
<dbReference type="OrthoDB" id="6257227at2759"/>
<dbReference type="KEGG" id="hro:HELRODRAFT_138290"/>
<reference evidence="8" key="1">
    <citation type="submission" date="2012-12" db="EMBL/GenBank/DDBJ databases">
        <authorList>
            <person name="Hellsten U."/>
            <person name="Grimwood J."/>
            <person name="Chapman J.A."/>
            <person name="Shapiro H."/>
            <person name="Aerts A."/>
            <person name="Otillar R.P."/>
            <person name="Terry A.Y."/>
            <person name="Boore J.L."/>
            <person name="Simakov O."/>
            <person name="Marletaz F."/>
            <person name="Cho S.-J."/>
            <person name="Edsinger-Gonzales E."/>
            <person name="Havlak P."/>
            <person name="Kuo D.-H."/>
            <person name="Larsson T."/>
            <person name="Lv J."/>
            <person name="Arendt D."/>
            <person name="Savage R."/>
            <person name="Osoegawa K."/>
            <person name="de Jong P."/>
            <person name="Lindberg D.R."/>
            <person name="Seaver E.C."/>
            <person name="Weisblat D.A."/>
            <person name="Putnam N.H."/>
            <person name="Grigoriev I.V."/>
            <person name="Rokhsar D.S."/>
        </authorList>
    </citation>
    <scope>NUCLEOTIDE SEQUENCE</scope>
</reference>
<dbReference type="HOGENOM" id="CLU_013137_20_2_1"/>
<gene>
    <name evidence="7" type="primary">20196478</name>
    <name evidence="6" type="ORF">HELRODRAFT_138290</name>
</gene>
<dbReference type="EMBL" id="KB097639">
    <property type="protein sequence ID" value="ESN92738.1"/>
    <property type="molecule type" value="Genomic_DNA"/>
</dbReference>
<feature type="domain" description="RING-type" evidence="5">
    <location>
        <begin position="13"/>
        <end position="58"/>
    </location>
</feature>
<dbReference type="SUPFAM" id="SSF57850">
    <property type="entry name" value="RING/U-box"/>
    <property type="match status" value="1"/>
</dbReference>